<dbReference type="KEGG" id="bnn:FOA43_002747"/>
<evidence type="ECO:0000256" key="1">
    <source>
        <dbReference type="SAM" id="MobiDB-lite"/>
    </source>
</evidence>
<dbReference type="EMBL" id="CP064814">
    <property type="protein sequence ID" value="QPG75393.1"/>
    <property type="molecule type" value="Genomic_DNA"/>
</dbReference>
<reference evidence="2" key="1">
    <citation type="submission" date="2020-10" db="EMBL/GenBank/DDBJ databases">
        <authorList>
            <person name="Roach M.J.R."/>
        </authorList>
    </citation>
    <scope>NUCLEOTIDE SEQUENCE</scope>
    <source>
        <strain evidence="2">CBS 1945</strain>
    </source>
</reference>
<dbReference type="RefSeq" id="XP_038778958.1">
    <property type="nucleotide sequence ID" value="XM_038923030.1"/>
</dbReference>
<feature type="compositionally biased region" description="Polar residues" evidence="1">
    <location>
        <begin position="94"/>
        <end position="103"/>
    </location>
</feature>
<proteinExistence type="predicted"/>
<protein>
    <submittedName>
        <fullName evidence="2">Uncharacterized protein</fullName>
    </submittedName>
</protein>
<feature type="region of interest" description="Disordered" evidence="1">
    <location>
        <begin position="260"/>
        <end position="280"/>
    </location>
</feature>
<accession>A0A875S3B4</accession>
<evidence type="ECO:0000313" key="2">
    <source>
        <dbReference type="EMBL" id="QPG75393.1"/>
    </source>
</evidence>
<gene>
    <name evidence="2" type="ORF">FOA43_002747</name>
</gene>
<organism evidence="2 3">
    <name type="scientific">Eeniella nana</name>
    <name type="common">Yeast</name>
    <name type="synonym">Brettanomyces nanus</name>
    <dbReference type="NCBI Taxonomy" id="13502"/>
    <lineage>
        <taxon>Eukaryota</taxon>
        <taxon>Fungi</taxon>
        <taxon>Dikarya</taxon>
        <taxon>Ascomycota</taxon>
        <taxon>Saccharomycotina</taxon>
        <taxon>Pichiomycetes</taxon>
        <taxon>Pichiales</taxon>
        <taxon>Pichiaceae</taxon>
        <taxon>Brettanomyces</taxon>
    </lineage>
</organism>
<dbReference type="Proteomes" id="UP000662931">
    <property type="component" value="Chromosome 3"/>
</dbReference>
<evidence type="ECO:0000313" key="3">
    <source>
        <dbReference type="Proteomes" id="UP000662931"/>
    </source>
</evidence>
<name>A0A875S3B4_EENNA</name>
<feature type="region of interest" description="Disordered" evidence="1">
    <location>
        <begin position="87"/>
        <end position="113"/>
    </location>
</feature>
<feature type="region of interest" description="Disordered" evidence="1">
    <location>
        <begin position="204"/>
        <end position="234"/>
    </location>
</feature>
<dbReference type="GeneID" id="62196148"/>
<sequence length="358" mass="41996">MGLCLYQVISEEPNGDRKKRRRISTESYRFVNDRHIEERQNINEAEEEQHEEMSSAARLPIIPLPSEALSSQDEYRLLRQRLRLLTRREQQQENPTAGSSQQVEPARSRPMRRWRHERTLDDVLESVHNGIEDDELRHNRASGRLMRIPSIPTVSASRSRLRREFLRNRRRPMRNANSQFILHDIGGIEEPDIARVHTDSTDTLSVFSPMNNMEDDSDGSEDDDGDLPRWEDPPYAETFSERIHRRWLIIQNIRREIRETRRSTGSEEGGGGRESSNDYRDAINDIPDHEVFLRLYGSINNKYDYWKPREYKDVGKVGEDCFRMSRSTRNKLLEASTEKFGRPLPTGVIFTQEDDEST</sequence>
<feature type="compositionally biased region" description="Acidic residues" evidence="1">
    <location>
        <begin position="213"/>
        <end position="225"/>
    </location>
</feature>
<keyword evidence="3" id="KW-1185">Reference proteome</keyword>
<dbReference type="AlphaFoldDB" id="A0A875S3B4"/>